<dbReference type="PANTHER" id="PTHR34220:SF7">
    <property type="entry name" value="SENSOR HISTIDINE KINASE YPDA"/>
    <property type="match status" value="1"/>
</dbReference>
<accession>A0A9D1VTF8</accession>
<keyword evidence="3" id="KW-0808">Transferase</keyword>
<sequence>MKKAKLSTKFILLFTAVLTGIFAVMLAVVQLSMTSSMRGYIGDNLDAYHGDVDSNVVAAIDEVAYAYARIVRDTNADALQDLNSDNGYAVRMRALKDLATLAQSDTFSDVGWQDEGGYLSVNGYAAPAAEVFLAAEQNKNRVVVGGYASGCHAFVICLDNSVTETKGCFVFFMPETAISYYLTGFGTEEGYSYIIRKDGYVFSHVDQDYVGKLYFYENIYELDGGSSLRTLQMGDEKKIVNVGPMQRLNERYGGEYYLVSILDYGHYYGTFDLLTWLLVGIMVTVFLVGVLVAVLRAKKLSKPIAELNANIEETIRTGRKGLWKPDEGDELYMLEEKYDEVITHLFRLIQKNREDAEVQRQLELEALQMQINPHFLYNTLDAVSWMARLKKEPEIEKLAVNLAKFFRLSLHKGDKFITVGEELELTAHFLEIDKIRFPDRVDVRFETDESLLNYSTLKLILQPIVENAVKYAFEDRKGHLIIRTKLVGGDIVFEVEDDGIGFDVSDDTVTHKKKSDLSGFGLKNVNERIKLEYGEAYGLEVFSRKGEGTKVTIRIQKRV</sequence>
<keyword evidence="1" id="KW-0812">Transmembrane</keyword>
<reference evidence="3" key="2">
    <citation type="submission" date="2021-04" db="EMBL/GenBank/DDBJ databases">
        <authorList>
            <person name="Gilroy R."/>
        </authorList>
    </citation>
    <scope>NUCLEOTIDE SEQUENCE</scope>
    <source>
        <strain evidence="3">26628</strain>
    </source>
</reference>
<dbReference type="Pfam" id="PF06580">
    <property type="entry name" value="His_kinase"/>
    <property type="match status" value="1"/>
</dbReference>
<dbReference type="InterPro" id="IPR036890">
    <property type="entry name" value="HATPase_C_sf"/>
</dbReference>
<reference evidence="3" key="1">
    <citation type="journal article" date="2021" name="PeerJ">
        <title>Extensive microbial diversity within the chicken gut microbiome revealed by metagenomics and culture.</title>
        <authorList>
            <person name="Gilroy R."/>
            <person name="Ravi A."/>
            <person name="Getino M."/>
            <person name="Pursley I."/>
            <person name="Horton D.L."/>
            <person name="Alikhan N.F."/>
            <person name="Baker D."/>
            <person name="Gharbi K."/>
            <person name="Hall N."/>
            <person name="Watson M."/>
            <person name="Adriaenssens E.M."/>
            <person name="Foster-Nyarko E."/>
            <person name="Jarju S."/>
            <person name="Secka A."/>
            <person name="Antonio M."/>
            <person name="Oren A."/>
            <person name="Chaudhuri R.R."/>
            <person name="La Ragione R."/>
            <person name="Hildebrand F."/>
            <person name="Pallen M.J."/>
        </authorList>
    </citation>
    <scope>NUCLEOTIDE SEQUENCE</scope>
    <source>
        <strain evidence="3">26628</strain>
    </source>
</reference>
<dbReference type="InterPro" id="IPR050640">
    <property type="entry name" value="Bact_2-comp_sensor_kinase"/>
</dbReference>
<dbReference type="Gene3D" id="3.30.565.10">
    <property type="entry name" value="Histidine kinase-like ATPase, C-terminal domain"/>
    <property type="match status" value="1"/>
</dbReference>
<dbReference type="Proteomes" id="UP000824249">
    <property type="component" value="Unassembled WGS sequence"/>
</dbReference>
<evidence type="ECO:0000259" key="2">
    <source>
        <dbReference type="SMART" id="SM00387"/>
    </source>
</evidence>
<dbReference type="SUPFAM" id="SSF55874">
    <property type="entry name" value="ATPase domain of HSP90 chaperone/DNA topoisomerase II/histidine kinase"/>
    <property type="match status" value="1"/>
</dbReference>
<feature type="domain" description="Histidine kinase/HSP90-like ATPase" evidence="2">
    <location>
        <begin position="452"/>
        <end position="559"/>
    </location>
</feature>
<evidence type="ECO:0000313" key="4">
    <source>
        <dbReference type="Proteomes" id="UP000824249"/>
    </source>
</evidence>
<comment type="caution">
    <text evidence="3">The sequence shown here is derived from an EMBL/GenBank/DDBJ whole genome shotgun (WGS) entry which is preliminary data.</text>
</comment>
<feature type="transmembrane region" description="Helical" evidence="1">
    <location>
        <begin position="273"/>
        <end position="295"/>
    </location>
</feature>
<proteinExistence type="predicted"/>
<keyword evidence="3" id="KW-0418">Kinase</keyword>
<gene>
    <name evidence="3" type="ORF">H9737_01110</name>
</gene>
<dbReference type="InterPro" id="IPR003594">
    <property type="entry name" value="HATPase_dom"/>
</dbReference>
<organism evidence="3 4">
    <name type="scientific">Candidatus Borkfalkia faecigallinarum</name>
    <dbReference type="NCBI Taxonomy" id="2838509"/>
    <lineage>
        <taxon>Bacteria</taxon>
        <taxon>Bacillati</taxon>
        <taxon>Bacillota</taxon>
        <taxon>Clostridia</taxon>
        <taxon>Christensenellales</taxon>
        <taxon>Christensenellaceae</taxon>
        <taxon>Candidatus Borkfalkia</taxon>
    </lineage>
</organism>
<evidence type="ECO:0000313" key="3">
    <source>
        <dbReference type="EMBL" id="HIX46273.1"/>
    </source>
</evidence>
<dbReference type="AlphaFoldDB" id="A0A9D1VTF8"/>
<dbReference type="InterPro" id="IPR010559">
    <property type="entry name" value="Sig_transdc_His_kin_internal"/>
</dbReference>
<dbReference type="PANTHER" id="PTHR34220">
    <property type="entry name" value="SENSOR HISTIDINE KINASE YPDA"/>
    <property type="match status" value="1"/>
</dbReference>
<dbReference type="GO" id="GO:0016020">
    <property type="term" value="C:membrane"/>
    <property type="evidence" value="ECO:0007669"/>
    <property type="project" value="InterPro"/>
</dbReference>
<keyword evidence="1" id="KW-0472">Membrane</keyword>
<protein>
    <submittedName>
        <fullName evidence="3">Histidine kinase</fullName>
    </submittedName>
</protein>
<dbReference type="Pfam" id="PF02518">
    <property type="entry name" value="HATPase_c"/>
    <property type="match status" value="1"/>
</dbReference>
<dbReference type="SMART" id="SM00387">
    <property type="entry name" value="HATPase_c"/>
    <property type="match status" value="1"/>
</dbReference>
<evidence type="ECO:0000256" key="1">
    <source>
        <dbReference type="SAM" id="Phobius"/>
    </source>
</evidence>
<dbReference type="GO" id="GO:0000155">
    <property type="term" value="F:phosphorelay sensor kinase activity"/>
    <property type="evidence" value="ECO:0007669"/>
    <property type="project" value="InterPro"/>
</dbReference>
<keyword evidence="1" id="KW-1133">Transmembrane helix</keyword>
<name>A0A9D1VTF8_9FIRM</name>
<dbReference type="EMBL" id="DXFD01000015">
    <property type="protein sequence ID" value="HIX46273.1"/>
    <property type="molecule type" value="Genomic_DNA"/>
</dbReference>